<dbReference type="EMBL" id="UZAD01000010">
    <property type="protein sequence ID" value="VDN81445.1"/>
    <property type="molecule type" value="Genomic_DNA"/>
</dbReference>
<keyword evidence="2" id="KW-1185">Reference proteome</keyword>
<gene>
    <name evidence="1" type="ORF">BPAG_LOCUS259</name>
</gene>
<dbReference type="Proteomes" id="UP000278627">
    <property type="component" value="Unassembled WGS sequence"/>
</dbReference>
<protein>
    <submittedName>
        <fullName evidence="1 3">Uncharacterized protein</fullName>
    </submittedName>
</protein>
<dbReference type="AlphaFoldDB" id="A0A0N4SX68"/>
<evidence type="ECO:0000313" key="2">
    <source>
        <dbReference type="Proteomes" id="UP000278627"/>
    </source>
</evidence>
<accession>A0A0N4SX68</accession>
<name>A0A0N4SX68_BRUPA</name>
<sequence length="64" mass="6870">MLTVNPNLQHFTSNRELPAGNSKKFASCGDLLRLVSPVGVQISTDGIVMVVVLSSFILDSLILL</sequence>
<reference evidence="1 2" key="2">
    <citation type="submission" date="2018-11" db="EMBL/GenBank/DDBJ databases">
        <authorList>
            <consortium name="Pathogen Informatics"/>
        </authorList>
    </citation>
    <scope>NUCLEOTIDE SEQUENCE [LARGE SCALE GENOMIC DNA]</scope>
</reference>
<dbReference type="WBParaSite" id="BPAG_0000025801-mRNA-1">
    <property type="protein sequence ID" value="BPAG_0000025801-mRNA-1"/>
    <property type="gene ID" value="BPAG_0000025801"/>
</dbReference>
<reference evidence="3" key="1">
    <citation type="submission" date="2017-02" db="UniProtKB">
        <authorList>
            <consortium name="WormBaseParasite"/>
        </authorList>
    </citation>
    <scope>IDENTIFICATION</scope>
</reference>
<organism evidence="3">
    <name type="scientific">Brugia pahangi</name>
    <name type="common">Filarial nematode worm</name>
    <dbReference type="NCBI Taxonomy" id="6280"/>
    <lineage>
        <taxon>Eukaryota</taxon>
        <taxon>Metazoa</taxon>
        <taxon>Ecdysozoa</taxon>
        <taxon>Nematoda</taxon>
        <taxon>Chromadorea</taxon>
        <taxon>Rhabditida</taxon>
        <taxon>Spirurina</taxon>
        <taxon>Spiruromorpha</taxon>
        <taxon>Filarioidea</taxon>
        <taxon>Onchocercidae</taxon>
        <taxon>Brugia</taxon>
    </lineage>
</organism>
<evidence type="ECO:0000313" key="3">
    <source>
        <dbReference type="WBParaSite" id="BPAG_0000025801-mRNA-1"/>
    </source>
</evidence>
<evidence type="ECO:0000313" key="1">
    <source>
        <dbReference type="EMBL" id="VDN81445.1"/>
    </source>
</evidence>
<proteinExistence type="predicted"/>